<name>A0ABT9STG0_9GAMM</name>
<dbReference type="InterPro" id="IPR048428">
    <property type="entry name" value="YobI-NTPase"/>
</dbReference>
<feature type="transmembrane region" description="Helical" evidence="1">
    <location>
        <begin position="198"/>
        <end position="224"/>
    </location>
</feature>
<evidence type="ECO:0000313" key="4">
    <source>
        <dbReference type="Proteomes" id="UP001237737"/>
    </source>
</evidence>
<evidence type="ECO:0000313" key="3">
    <source>
        <dbReference type="EMBL" id="MDQ0008283.1"/>
    </source>
</evidence>
<organism evidence="3 4">
    <name type="scientific">Luteibacter jiangsuensis</name>
    <dbReference type="NCBI Taxonomy" id="637577"/>
    <lineage>
        <taxon>Bacteria</taxon>
        <taxon>Pseudomonadati</taxon>
        <taxon>Pseudomonadota</taxon>
        <taxon>Gammaproteobacteria</taxon>
        <taxon>Lysobacterales</taxon>
        <taxon>Rhodanobacteraceae</taxon>
        <taxon>Luteibacter</taxon>
    </lineage>
</organism>
<sequence length="1244" mass="138721">MTDIRFSVRNRFKEAWRHLCDAAVAFRRIVVTDGALETLTPILLDRRDSKRYEDELERALTDPMVRNIAITGGYGAGKSSLIRTFNERHRGFDYAYVSLATFRKEGKMVSSADDKEAPSADTDLTVKELVERIEETIVQQLLYAVPATKLPRTRLKRIMQPSRFRALIATVLLVAGAFALTRLYLIGAFPPRTSEVEWLTGVLLWIPSWLALVTVVGIGACAIYQVARSLSLLNIDGWSIKGGTIESMQHSSVLHKNVDEIVYCFQNSRIDVVVVEDLDRFGVQDVFFRLREINAIINESPQIKRTVRFIYALNDELFAGGEKTKFFDVILPVVPVINKENSHAKMVELLKRRQLNGQDFASQIDDQLIESVCFRIDDMRLVKNIVNELDVFAQILMTDLRLNWNKLFAMIVVKNLHSNLYWQLTKRSGFLFRLITGYADWRGRQTSALKEAISGLETTLLEKQADVARSRLELRMLAWYHAVLRADPSFVPAQIQRDGASFSLSEFIEDDVFDGFATSKSAHYIVATNGARAGQSVRVPEILEEMDYLRRYSTIVADDEDIHAELRAKHAQLADLQSLTLARGLREGYRDEFSDELKGYDTIKYLLDAGHLDQDYPDYLGHFYGHSISSEDMALVLVLRQGEACDVAAPIADAEKFLKKLRLENIDKGRGIIADLLSYLCRTYVDAPSDVTTGFLRKVLDDTPADIARFSSAVDLLVARREAAHLVRSLYALKSTLLVAVLGARGPSESLTSQALIVAVLDELDANEIQRLDTDDSLLSECIAALSDVSLLVPHLARLDRGWPYLQKAGMRFGNLAAGTPREVLEALIAADALAPSLPMLQLICLEDQHSTAADAAITVTRLVETSTVSGMQDFVARYPVPIVRELLSQPGRMPERPDVAMHTLTAISSDESLARRYFERSECAFATLDVIDQRFWASALEADRITDRAGALRAFEAWRREGIEGDADGRDAEELRRVLVHYAVDHAAEIALALGRDNPADTAVTAWILAEDQLSDDMAVSLLSATTIADPILLTAEVTDSRLEQMAGHGRLAISEAIWQVIISRPLPIQATYAATRWALISGTTLEDQLSFALICRLYLDAVMSVDDALRLLQAQDALPFEESPEAMATLTKLAADAVVANLVFPGTLSQAAVRAVQELSTDKVHLMEVMVHAIPLMKWSTISAILRSWDGNWLSLRPGKNFSIKRTTTADAILAALAARQLFTRFEEGDDEVKGRMRRNVA</sequence>
<dbReference type="Proteomes" id="UP001237737">
    <property type="component" value="Unassembled WGS sequence"/>
</dbReference>
<comment type="caution">
    <text evidence="3">The sequence shown here is derived from an EMBL/GenBank/DDBJ whole genome shotgun (WGS) entry which is preliminary data.</text>
</comment>
<feature type="transmembrane region" description="Helical" evidence="1">
    <location>
        <begin position="164"/>
        <end position="186"/>
    </location>
</feature>
<dbReference type="SUPFAM" id="SSF52540">
    <property type="entry name" value="P-loop containing nucleoside triphosphate hydrolases"/>
    <property type="match status" value="1"/>
</dbReference>
<keyword evidence="1" id="KW-0812">Transmembrane</keyword>
<dbReference type="InterPro" id="IPR027417">
    <property type="entry name" value="P-loop_NTPase"/>
</dbReference>
<evidence type="ECO:0000259" key="2">
    <source>
        <dbReference type="Pfam" id="PF20693"/>
    </source>
</evidence>
<reference evidence="3 4" key="1">
    <citation type="submission" date="2023-07" db="EMBL/GenBank/DDBJ databases">
        <title>Sorghum-associated microbial communities from plants grown in Nebraska, USA.</title>
        <authorList>
            <person name="Schachtman D."/>
        </authorList>
    </citation>
    <scope>NUCLEOTIDE SEQUENCE [LARGE SCALE GENOMIC DNA]</scope>
    <source>
        <strain evidence="3 4">CC60</strain>
    </source>
</reference>
<accession>A0ABT9STG0</accession>
<keyword evidence="1" id="KW-1133">Transmembrane helix</keyword>
<protein>
    <recommendedName>
        <fullName evidence="2">YobI-like P-loop NTPase domain-containing protein</fullName>
    </recommendedName>
</protein>
<feature type="domain" description="YobI-like P-loop NTPase" evidence="2">
    <location>
        <begin position="52"/>
        <end position="431"/>
    </location>
</feature>
<evidence type="ECO:0000256" key="1">
    <source>
        <dbReference type="SAM" id="Phobius"/>
    </source>
</evidence>
<keyword evidence="4" id="KW-1185">Reference proteome</keyword>
<proteinExistence type="predicted"/>
<keyword evidence="1" id="KW-0472">Membrane</keyword>
<gene>
    <name evidence="3" type="ORF">J2T07_000442</name>
</gene>
<dbReference type="EMBL" id="JAUSSK010000001">
    <property type="protein sequence ID" value="MDQ0008283.1"/>
    <property type="molecule type" value="Genomic_DNA"/>
</dbReference>
<dbReference type="RefSeq" id="WP_306846935.1">
    <property type="nucleotide sequence ID" value="NZ_JAUSSK010000001.1"/>
</dbReference>
<dbReference type="Pfam" id="PF20693">
    <property type="entry name" value="YobI-ATPase"/>
    <property type="match status" value="1"/>
</dbReference>